<dbReference type="Proteomes" id="UP000320513">
    <property type="component" value="Unassembled WGS sequence"/>
</dbReference>
<name>A0A557XC98_9MYCO</name>
<gene>
    <name evidence="2" type="ORF">FPZ47_24355</name>
</gene>
<protein>
    <submittedName>
        <fullName evidence="2">SseB family protein</fullName>
    </submittedName>
</protein>
<dbReference type="AlphaFoldDB" id="A0A557XC98"/>
<dbReference type="InterPro" id="IPR009839">
    <property type="entry name" value="SseB_N"/>
</dbReference>
<accession>A0A557XC98</accession>
<organism evidence="2 3">
    <name type="scientific">Mycobacterium helveticum</name>
    <dbReference type="NCBI Taxonomy" id="2592811"/>
    <lineage>
        <taxon>Bacteria</taxon>
        <taxon>Bacillati</taxon>
        <taxon>Actinomycetota</taxon>
        <taxon>Actinomycetes</taxon>
        <taxon>Mycobacteriales</taxon>
        <taxon>Mycobacteriaceae</taxon>
        <taxon>Mycobacterium</taxon>
    </lineage>
</organism>
<comment type="caution">
    <text evidence="2">The sequence shown here is derived from an EMBL/GenBank/DDBJ whole genome shotgun (WGS) entry which is preliminary data.</text>
</comment>
<evidence type="ECO:0000313" key="3">
    <source>
        <dbReference type="Proteomes" id="UP000320513"/>
    </source>
</evidence>
<dbReference type="OrthoDB" id="4637897at2"/>
<evidence type="ECO:0000313" key="2">
    <source>
        <dbReference type="EMBL" id="TVS83109.1"/>
    </source>
</evidence>
<dbReference type="Pfam" id="PF07179">
    <property type="entry name" value="SseB"/>
    <property type="match status" value="1"/>
</dbReference>
<evidence type="ECO:0000259" key="1">
    <source>
        <dbReference type="Pfam" id="PF07179"/>
    </source>
</evidence>
<proteinExistence type="predicted"/>
<keyword evidence="3" id="KW-1185">Reference proteome</keyword>
<dbReference type="EMBL" id="VMQU01000157">
    <property type="protein sequence ID" value="TVS83109.1"/>
    <property type="molecule type" value="Genomic_DNA"/>
</dbReference>
<feature type="domain" description="SseB protein N-terminal" evidence="1">
    <location>
        <begin position="10"/>
        <end position="102"/>
    </location>
</feature>
<sequence length="260" mass="28930">MTPPDAFSVEALIDIAAEQKSPEATQQLFSALRGVELFFPRTTVLHEGKELNATPLLRLPDGKHAMMLYTSKDHPDLPEKFAGGAFEDALAAALEMPDLDWVILSNRASKWVAMNKQQITETLRGQRPRMMTTNSSTELLGNTGDPLEELITRAVRTPQENLLPSIASKLRRREIFMELANAQSEDGQPIMKTFAIDHLPRVLRGYTTRSRPAIRYGGMQWEALKEMVKAATQISGIQIVNEADDWVVFDRAALGLGEGD</sequence>
<reference evidence="2 3" key="1">
    <citation type="submission" date="2019-07" db="EMBL/GenBank/DDBJ databases">
        <title>New Mycobacterium species.</title>
        <authorList>
            <person name="Tortoli E."/>
            <person name="Ghielmetti G."/>
            <person name="Friedel U."/>
            <person name="Trovato A."/>
        </authorList>
    </citation>
    <scope>NUCLEOTIDE SEQUENCE [LARGE SCALE GENOMIC DNA]</scope>
    <source>
        <strain evidence="2 3">16-83</strain>
    </source>
</reference>